<dbReference type="EMBL" id="VNHW01000008">
    <property type="protein sequence ID" value="TYP86753.1"/>
    <property type="molecule type" value="Genomic_DNA"/>
</dbReference>
<evidence type="ECO:0000256" key="7">
    <source>
        <dbReference type="ARBA" id="ARBA00023136"/>
    </source>
</evidence>
<feature type="transmembrane region" description="Helical" evidence="8">
    <location>
        <begin position="184"/>
        <end position="204"/>
    </location>
</feature>
<dbReference type="Proteomes" id="UP000322499">
    <property type="component" value="Unassembled WGS sequence"/>
</dbReference>
<name>A0A5S5CSQ0_9ACTN</name>
<dbReference type="Pfam" id="PF01127">
    <property type="entry name" value="Sdh_cyt"/>
    <property type="match status" value="1"/>
</dbReference>
<comment type="caution">
    <text evidence="9">The sequence shown here is derived from an EMBL/GenBank/DDBJ whole genome shotgun (WGS) entry which is preliminary data.</text>
</comment>
<keyword evidence="6" id="KW-0408">Iron</keyword>
<evidence type="ECO:0000256" key="1">
    <source>
        <dbReference type="ARBA" id="ARBA00004370"/>
    </source>
</evidence>
<protein>
    <submittedName>
        <fullName evidence="9">Succinate dehydrogenase subunit C</fullName>
    </submittedName>
</protein>
<accession>A0A5S5CSQ0</accession>
<keyword evidence="7 8" id="KW-0472">Membrane</keyword>
<reference evidence="9 10" key="1">
    <citation type="submission" date="2019-07" db="EMBL/GenBank/DDBJ databases">
        <title>Genomic Encyclopedia of Archaeal and Bacterial Type Strains, Phase II (KMG-II): from individual species to whole genera.</title>
        <authorList>
            <person name="Goeker M."/>
        </authorList>
    </citation>
    <scope>NUCLEOTIDE SEQUENCE [LARGE SCALE GENOMIC DNA]</scope>
    <source>
        <strain evidence="9 10">DSM 46842</strain>
    </source>
</reference>
<evidence type="ECO:0000256" key="3">
    <source>
        <dbReference type="ARBA" id="ARBA00022692"/>
    </source>
</evidence>
<organism evidence="9 10">
    <name type="scientific">Blastococcus xanthinilyticus</name>
    <dbReference type="NCBI Taxonomy" id="1564164"/>
    <lineage>
        <taxon>Bacteria</taxon>
        <taxon>Bacillati</taxon>
        <taxon>Actinomycetota</taxon>
        <taxon>Actinomycetes</taxon>
        <taxon>Geodermatophilales</taxon>
        <taxon>Geodermatophilaceae</taxon>
        <taxon>Blastococcus</taxon>
    </lineage>
</organism>
<keyword evidence="4" id="KW-0479">Metal-binding</keyword>
<dbReference type="AlphaFoldDB" id="A0A5S5CSQ0"/>
<sequence>MSRVTPCWLGGNAGVVLPWRIVVTVTHAQRRTPKVAKTNSVFKKAVMAVSGIILVLYLIAHMIGNLKAFSGAESFNSYSGWIRTVGNPALPGATALWIIRIVLLVAVVAHIWAAVSLWRQAKRARPQGYVTKKAVAQSYASRTMRWGGVIILAFIVFHILDLTLGTVNAEGFDSEPFDRMLASFQNPVVTIFYAIAVILLGMHLRHGIWSATQTLGQSNRRREKTVSAFAVVLATVLTIGFLLTPFAILFGLID</sequence>
<dbReference type="InterPro" id="IPR034804">
    <property type="entry name" value="SQR/QFR_C/D"/>
</dbReference>
<feature type="transmembrane region" description="Helical" evidence="8">
    <location>
        <begin position="97"/>
        <end position="118"/>
    </location>
</feature>
<dbReference type="GO" id="GO:0046872">
    <property type="term" value="F:metal ion binding"/>
    <property type="evidence" value="ECO:0007669"/>
    <property type="project" value="UniProtKB-KW"/>
</dbReference>
<gene>
    <name evidence="9" type="ORF">BD833_10838</name>
</gene>
<proteinExistence type="predicted"/>
<dbReference type="SUPFAM" id="SSF81343">
    <property type="entry name" value="Fumarate reductase respiratory complex transmembrane subunits"/>
    <property type="match status" value="1"/>
</dbReference>
<dbReference type="NCBIfam" id="TIGR02046">
    <property type="entry name" value="sdhC_b558_fam"/>
    <property type="match status" value="1"/>
</dbReference>
<keyword evidence="3 8" id="KW-0812">Transmembrane</keyword>
<comment type="subcellular location">
    <subcellularLocation>
        <location evidence="1">Membrane</location>
    </subcellularLocation>
</comment>
<feature type="transmembrane region" description="Helical" evidence="8">
    <location>
        <begin position="41"/>
        <end position="60"/>
    </location>
</feature>
<evidence type="ECO:0000313" key="10">
    <source>
        <dbReference type="Proteomes" id="UP000322499"/>
    </source>
</evidence>
<keyword evidence="5 8" id="KW-1133">Transmembrane helix</keyword>
<dbReference type="Gene3D" id="1.20.1300.10">
    <property type="entry name" value="Fumarate reductase/succinate dehydrogenase, transmembrane subunit"/>
    <property type="match status" value="1"/>
</dbReference>
<evidence type="ECO:0000313" key="9">
    <source>
        <dbReference type="EMBL" id="TYP86753.1"/>
    </source>
</evidence>
<dbReference type="InterPro" id="IPR000701">
    <property type="entry name" value="SuccDH_FuR_B_TM-su"/>
</dbReference>
<evidence type="ECO:0000256" key="6">
    <source>
        <dbReference type="ARBA" id="ARBA00023004"/>
    </source>
</evidence>
<keyword evidence="10" id="KW-1185">Reference proteome</keyword>
<dbReference type="GO" id="GO:0016020">
    <property type="term" value="C:membrane"/>
    <property type="evidence" value="ECO:0007669"/>
    <property type="project" value="UniProtKB-SubCell"/>
</dbReference>
<evidence type="ECO:0000256" key="5">
    <source>
        <dbReference type="ARBA" id="ARBA00022989"/>
    </source>
</evidence>
<keyword evidence="2" id="KW-0349">Heme</keyword>
<feature type="transmembrane region" description="Helical" evidence="8">
    <location>
        <begin position="225"/>
        <end position="253"/>
    </location>
</feature>
<evidence type="ECO:0000256" key="2">
    <source>
        <dbReference type="ARBA" id="ARBA00022617"/>
    </source>
</evidence>
<evidence type="ECO:0000256" key="4">
    <source>
        <dbReference type="ARBA" id="ARBA00022723"/>
    </source>
</evidence>
<feature type="transmembrane region" description="Helical" evidence="8">
    <location>
        <begin position="146"/>
        <end position="164"/>
    </location>
</feature>
<dbReference type="CDD" id="cd03498">
    <property type="entry name" value="SQR_TypeB_2_TM"/>
    <property type="match status" value="1"/>
</dbReference>
<evidence type="ECO:0000256" key="8">
    <source>
        <dbReference type="SAM" id="Phobius"/>
    </source>
</evidence>
<dbReference type="InterPro" id="IPR011138">
    <property type="entry name" value="Cytochrome_b-558"/>
</dbReference>